<gene>
    <name evidence="1" type="ORF">AT746_03465</name>
</gene>
<dbReference type="EMBL" id="CP013650">
    <property type="protein sequence ID" value="ALS97424.1"/>
    <property type="molecule type" value="Genomic_DNA"/>
</dbReference>
<evidence type="ECO:0000313" key="2">
    <source>
        <dbReference type="Proteomes" id="UP000068447"/>
    </source>
</evidence>
<dbReference type="KEGG" id="lal:AT746_03465"/>
<dbReference type="STRING" id="1526571.AT746_03465"/>
<accession>A0A0U3AX01</accession>
<dbReference type="RefSeq" id="WP_062476485.1">
    <property type="nucleotide sequence ID" value="NZ_CP013650.1"/>
</dbReference>
<keyword evidence="2" id="KW-1185">Reference proteome</keyword>
<evidence type="ECO:0000313" key="1">
    <source>
        <dbReference type="EMBL" id="ALS97424.1"/>
    </source>
</evidence>
<sequence>MKLVFGKGDKKCGLLTCIRDDGSQTSSVLPEHGILPHDLIHYVVEKHFKMDGAFYAQVKAGANINFSLEHNQASRSVGDTLQSWQTESLVEALQALMWSGNYSYTDFSYLVEQACQARKIPLPTDMSESLFVAICAEIYVLTQRWQRLPVGGNIELIF</sequence>
<dbReference type="Proteomes" id="UP000068447">
    <property type="component" value="Chromosome"/>
</dbReference>
<dbReference type="AlphaFoldDB" id="A0A0U3AX01"/>
<proteinExistence type="predicted"/>
<protein>
    <submittedName>
        <fullName evidence="1">Uncharacterized protein</fullName>
    </submittedName>
</protein>
<name>A0A0U3AX01_9ALTE</name>
<dbReference type="OrthoDB" id="583519at2"/>
<reference evidence="1" key="1">
    <citation type="submission" date="2015-12" db="EMBL/GenBank/DDBJ databases">
        <title>Complete genome of Lacimicrobium alkaliphilum KCTC 32984.</title>
        <authorList>
            <person name="Kim S.-G."/>
            <person name="Lee Y.-J."/>
        </authorList>
    </citation>
    <scope>NUCLEOTIDE SEQUENCE [LARGE SCALE GENOMIC DNA]</scope>
    <source>
        <strain evidence="1">YelD216</strain>
    </source>
</reference>
<organism evidence="1 2">
    <name type="scientific">Lacimicrobium alkaliphilum</name>
    <dbReference type="NCBI Taxonomy" id="1526571"/>
    <lineage>
        <taxon>Bacteria</taxon>
        <taxon>Pseudomonadati</taxon>
        <taxon>Pseudomonadota</taxon>
        <taxon>Gammaproteobacteria</taxon>
        <taxon>Alteromonadales</taxon>
        <taxon>Alteromonadaceae</taxon>
        <taxon>Lacimicrobium</taxon>
    </lineage>
</organism>